<proteinExistence type="predicted"/>
<organism evidence="1 2">
    <name type="scientific">Wolfiporia cocos (strain MD-104)</name>
    <name type="common">Brown rot fungus</name>
    <dbReference type="NCBI Taxonomy" id="742152"/>
    <lineage>
        <taxon>Eukaryota</taxon>
        <taxon>Fungi</taxon>
        <taxon>Dikarya</taxon>
        <taxon>Basidiomycota</taxon>
        <taxon>Agaricomycotina</taxon>
        <taxon>Agaricomycetes</taxon>
        <taxon>Polyporales</taxon>
        <taxon>Phaeolaceae</taxon>
        <taxon>Wolfiporia</taxon>
    </lineage>
</organism>
<keyword evidence="2" id="KW-1185">Reference proteome</keyword>
<protein>
    <submittedName>
        <fullName evidence="1">Uncharacterized protein</fullName>
    </submittedName>
</protein>
<reference evidence="1 2" key="1">
    <citation type="journal article" date="2012" name="Science">
        <title>The Paleozoic origin of enzymatic lignin decomposition reconstructed from 31 fungal genomes.</title>
        <authorList>
            <person name="Floudas D."/>
            <person name="Binder M."/>
            <person name="Riley R."/>
            <person name="Barry K."/>
            <person name="Blanchette R.A."/>
            <person name="Henrissat B."/>
            <person name="Martinez A.T."/>
            <person name="Otillar R."/>
            <person name="Spatafora J.W."/>
            <person name="Yadav J.S."/>
            <person name="Aerts A."/>
            <person name="Benoit I."/>
            <person name="Boyd A."/>
            <person name="Carlson A."/>
            <person name="Copeland A."/>
            <person name="Coutinho P.M."/>
            <person name="de Vries R.P."/>
            <person name="Ferreira P."/>
            <person name="Findley K."/>
            <person name="Foster B."/>
            <person name="Gaskell J."/>
            <person name="Glotzer D."/>
            <person name="Gorecki P."/>
            <person name="Heitman J."/>
            <person name="Hesse C."/>
            <person name="Hori C."/>
            <person name="Igarashi K."/>
            <person name="Jurgens J.A."/>
            <person name="Kallen N."/>
            <person name="Kersten P."/>
            <person name="Kohler A."/>
            <person name="Kuees U."/>
            <person name="Kumar T.K.A."/>
            <person name="Kuo A."/>
            <person name="LaButti K."/>
            <person name="Larrondo L.F."/>
            <person name="Lindquist E."/>
            <person name="Ling A."/>
            <person name="Lombard V."/>
            <person name="Lucas S."/>
            <person name="Lundell T."/>
            <person name="Martin R."/>
            <person name="McLaughlin D.J."/>
            <person name="Morgenstern I."/>
            <person name="Morin E."/>
            <person name="Murat C."/>
            <person name="Nagy L.G."/>
            <person name="Nolan M."/>
            <person name="Ohm R.A."/>
            <person name="Patyshakuliyeva A."/>
            <person name="Rokas A."/>
            <person name="Ruiz-Duenas F.J."/>
            <person name="Sabat G."/>
            <person name="Salamov A."/>
            <person name="Samejima M."/>
            <person name="Schmutz J."/>
            <person name="Slot J.C."/>
            <person name="St John F."/>
            <person name="Stenlid J."/>
            <person name="Sun H."/>
            <person name="Sun S."/>
            <person name="Syed K."/>
            <person name="Tsang A."/>
            <person name="Wiebenga A."/>
            <person name="Young D."/>
            <person name="Pisabarro A."/>
            <person name="Eastwood D.C."/>
            <person name="Martin F."/>
            <person name="Cullen D."/>
            <person name="Grigoriev I.V."/>
            <person name="Hibbett D.S."/>
        </authorList>
    </citation>
    <scope>NUCLEOTIDE SEQUENCE [LARGE SCALE GENOMIC DNA]</scope>
    <source>
        <strain evidence="1 2">MD-104</strain>
    </source>
</reference>
<evidence type="ECO:0000313" key="2">
    <source>
        <dbReference type="Proteomes" id="UP000218811"/>
    </source>
</evidence>
<evidence type="ECO:0000313" key="1">
    <source>
        <dbReference type="EMBL" id="PCH37017.1"/>
    </source>
</evidence>
<dbReference type="AlphaFoldDB" id="A0A2H3JLY0"/>
<dbReference type="EMBL" id="KB467909">
    <property type="protein sequence ID" value="PCH37017.1"/>
    <property type="molecule type" value="Genomic_DNA"/>
</dbReference>
<sequence length="133" mass="15277">MPLNPPPVGLLLVGPAGTSFAREFRAEWMICWCDEASRELGWRDLIRKEFYHIRLIEQNERKFLCLIRTFLDALAARHNAATATEEVLLTFARVIPPELSLATDVEITTEGKVIEALDKWYVEFSELPCVDNR</sequence>
<gene>
    <name evidence="1" type="ORF">WOLCODRAFT_157717</name>
</gene>
<dbReference type="Proteomes" id="UP000218811">
    <property type="component" value="Unassembled WGS sequence"/>
</dbReference>
<name>A0A2H3JLY0_WOLCO</name>
<accession>A0A2H3JLY0</accession>